<feature type="coiled-coil region" evidence="1">
    <location>
        <begin position="6"/>
        <end position="61"/>
    </location>
</feature>
<evidence type="ECO:0000256" key="1">
    <source>
        <dbReference type="SAM" id="Coils"/>
    </source>
</evidence>
<sequence length="243" mass="27994">MTKTVASLLNERIEKQRNYYNNAKAQYQKDSDALQNVINAIENAQKQQRAEQEKSQLLENDWRQRFRDAGGQMSDDLKSLHLQQVSHKELAKEYDGLVAALELDKGQAELVAAQSGLNYQNAHRSLIRSYAAYELEMAMRTAEPLIRGMALRLHALSLKSHDEQIYHHVNFTASDNQVVLQEVTQQLESRMESYLFDMKKEALLEEIGLYSQSIKNVDQKLLTSPITRMKKAEALRKQRENAK</sequence>
<dbReference type="EMBL" id="SMBY01000002">
    <property type="protein sequence ID" value="TCV07855.1"/>
    <property type="molecule type" value="Genomic_DNA"/>
</dbReference>
<dbReference type="OrthoDB" id="6423849at2"/>
<keyword evidence="1" id="KW-0175">Coiled coil</keyword>
<keyword evidence="3" id="KW-1185">Reference proteome</keyword>
<reference evidence="2 3" key="1">
    <citation type="submission" date="2019-03" db="EMBL/GenBank/DDBJ databases">
        <title>Genomic Encyclopedia of Type Strains, Phase IV (KMG-IV): sequencing the most valuable type-strain genomes for metagenomic binning, comparative biology and taxonomic classification.</title>
        <authorList>
            <person name="Goeker M."/>
        </authorList>
    </citation>
    <scope>NUCLEOTIDE SEQUENCE [LARGE SCALE GENOMIC DNA]</scope>
    <source>
        <strain evidence="2 3">DSM 16730</strain>
    </source>
</reference>
<dbReference type="AlphaFoldDB" id="A0A4R3VMQ8"/>
<dbReference type="Proteomes" id="UP000295433">
    <property type="component" value="Unassembled WGS sequence"/>
</dbReference>
<organism evidence="2 3">
    <name type="scientific">Samsonia erythrinae</name>
    <dbReference type="NCBI Taxonomy" id="160434"/>
    <lineage>
        <taxon>Bacteria</taxon>
        <taxon>Pseudomonadati</taxon>
        <taxon>Pseudomonadota</taxon>
        <taxon>Gammaproteobacteria</taxon>
        <taxon>Enterobacterales</taxon>
        <taxon>Pectobacteriaceae</taxon>
        <taxon>Samsonia</taxon>
    </lineage>
</organism>
<gene>
    <name evidence="2" type="ORF">EDC54_102429</name>
</gene>
<accession>A0A4R3VMQ8</accession>
<protein>
    <submittedName>
        <fullName evidence="2">Uncharacterized protein</fullName>
    </submittedName>
</protein>
<evidence type="ECO:0000313" key="3">
    <source>
        <dbReference type="Proteomes" id="UP000295433"/>
    </source>
</evidence>
<comment type="caution">
    <text evidence="2">The sequence shown here is derived from an EMBL/GenBank/DDBJ whole genome shotgun (WGS) entry which is preliminary data.</text>
</comment>
<dbReference type="RefSeq" id="WP_132454392.1">
    <property type="nucleotide sequence ID" value="NZ_JAWIZJ010000002.1"/>
</dbReference>
<evidence type="ECO:0000313" key="2">
    <source>
        <dbReference type="EMBL" id="TCV07855.1"/>
    </source>
</evidence>
<name>A0A4R3VMQ8_9GAMM</name>
<proteinExistence type="predicted"/>